<comment type="subcellular location">
    <subcellularLocation>
        <location evidence="7">Cell membrane</location>
        <topology evidence="7">Multi-pass membrane protein</topology>
    </subcellularLocation>
</comment>
<feature type="compositionally biased region" description="Acidic residues" evidence="8">
    <location>
        <begin position="352"/>
        <end position="362"/>
    </location>
</feature>
<feature type="region of interest" description="Disordered" evidence="8">
    <location>
        <begin position="335"/>
        <end position="387"/>
    </location>
</feature>
<dbReference type="EC" id="2.5.1.145" evidence="7"/>
<keyword evidence="6 7" id="KW-0472">Membrane</keyword>
<dbReference type="InterPro" id="IPR001640">
    <property type="entry name" value="Lgt"/>
</dbReference>
<keyword evidence="4 7" id="KW-0812">Transmembrane</keyword>
<dbReference type="PANTHER" id="PTHR30589">
    <property type="entry name" value="PROLIPOPROTEIN DIACYLGLYCERYL TRANSFERASE"/>
    <property type="match status" value="1"/>
</dbReference>
<dbReference type="PANTHER" id="PTHR30589:SF0">
    <property type="entry name" value="PHOSPHATIDYLGLYCEROL--PROLIPOPROTEIN DIACYLGLYCERYL TRANSFERASE"/>
    <property type="match status" value="1"/>
</dbReference>
<sequence length="387" mass="42765">MVYHVQFPGLGWEFTIDRVALSVGGFNIYWYGVIIAVGMLLALLYAFRHAVDFGIDADRLVDVVAIGTVMAIVCARIYYVAMAPFQYQSFWEMVDIRLGGIAIYGAVIGAFVFGGLAAKWRKVPLLPLFDLVALGFLIGQGVGRWGNFVNQEAFGTNTTLPWGMYSEGTEAYLRSVQVTLPAGVTIDPTLPVHPTFFYESLWCLIGFVVLALYVKRRRFHGQIFLLYVIWYGLGRSWIEGLRTDSLLITGTDLRASQVVAFATAFAAFLLLVAGLRRTRGQVLRVPLAVRDIRKQARAGDRFSVDTLPANAPHAEFVAATEAMNRRLDSLDLDAPEIEELEDPEPAMTQEPQEAEEPEEPEQETVTAAEEPAAEEAAEAEDGSKTEA</sequence>
<feature type="transmembrane region" description="Helical" evidence="7">
    <location>
        <begin position="221"/>
        <end position="238"/>
    </location>
</feature>
<keyword evidence="5 7" id="KW-1133">Transmembrane helix</keyword>
<comment type="function">
    <text evidence="7">Catalyzes the transfer of the diacylglyceryl group from phosphatidylglycerol to the sulfhydryl group of the N-terminal cysteine of a prolipoprotein, the first step in the formation of mature lipoproteins.</text>
</comment>
<evidence type="ECO:0000256" key="3">
    <source>
        <dbReference type="ARBA" id="ARBA00022679"/>
    </source>
</evidence>
<evidence type="ECO:0000256" key="2">
    <source>
        <dbReference type="ARBA" id="ARBA00022475"/>
    </source>
</evidence>
<name>A0A9D2F2G1_9FIRM</name>
<comment type="caution">
    <text evidence="9">The sequence shown here is derived from an EMBL/GenBank/DDBJ whole genome shotgun (WGS) entry which is preliminary data.</text>
</comment>
<accession>A0A9D2F2G1</accession>
<evidence type="ECO:0000256" key="4">
    <source>
        <dbReference type="ARBA" id="ARBA00022692"/>
    </source>
</evidence>
<feature type="transmembrane region" description="Helical" evidence="7">
    <location>
        <begin position="125"/>
        <end position="143"/>
    </location>
</feature>
<protein>
    <recommendedName>
        <fullName evidence="7">Phosphatidylglycerol--prolipoprotein diacylglyceryl transferase</fullName>
        <ecNumber evidence="7">2.5.1.145</ecNumber>
    </recommendedName>
</protein>
<dbReference type="HAMAP" id="MF_01147">
    <property type="entry name" value="Lgt"/>
    <property type="match status" value="1"/>
</dbReference>
<feature type="transmembrane region" description="Helical" evidence="7">
    <location>
        <begin position="258"/>
        <end position="275"/>
    </location>
</feature>
<keyword evidence="2 7" id="KW-1003">Cell membrane</keyword>
<dbReference type="GO" id="GO:0005886">
    <property type="term" value="C:plasma membrane"/>
    <property type="evidence" value="ECO:0007669"/>
    <property type="project" value="UniProtKB-SubCell"/>
</dbReference>
<comment type="catalytic activity">
    <reaction evidence="7">
        <text>L-cysteinyl-[prolipoprotein] + a 1,2-diacyl-sn-glycero-3-phospho-(1'-sn-glycerol) = an S-1,2-diacyl-sn-glyceryl-L-cysteinyl-[prolipoprotein] + sn-glycerol 1-phosphate + H(+)</text>
        <dbReference type="Rhea" id="RHEA:56712"/>
        <dbReference type="Rhea" id="RHEA-COMP:14679"/>
        <dbReference type="Rhea" id="RHEA-COMP:14680"/>
        <dbReference type="ChEBI" id="CHEBI:15378"/>
        <dbReference type="ChEBI" id="CHEBI:29950"/>
        <dbReference type="ChEBI" id="CHEBI:57685"/>
        <dbReference type="ChEBI" id="CHEBI:64716"/>
        <dbReference type="ChEBI" id="CHEBI:140658"/>
        <dbReference type="EC" id="2.5.1.145"/>
    </reaction>
</comment>
<feature type="transmembrane region" description="Helical" evidence="7">
    <location>
        <begin position="101"/>
        <end position="118"/>
    </location>
</feature>
<evidence type="ECO:0000256" key="6">
    <source>
        <dbReference type="ARBA" id="ARBA00023136"/>
    </source>
</evidence>
<dbReference type="Pfam" id="PF01790">
    <property type="entry name" value="LGT"/>
    <property type="match status" value="1"/>
</dbReference>
<evidence type="ECO:0000256" key="5">
    <source>
        <dbReference type="ARBA" id="ARBA00022989"/>
    </source>
</evidence>
<feature type="transmembrane region" description="Helical" evidence="7">
    <location>
        <begin position="59"/>
        <end position="81"/>
    </location>
</feature>
<feature type="compositionally biased region" description="Acidic residues" evidence="8">
    <location>
        <begin position="371"/>
        <end position="380"/>
    </location>
</feature>
<feature type="transmembrane region" description="Helical" evidence="7">
    <location>
        <begin position="28"/>
        <end position="47"/>
    </location>
</feature>
<dbReference type="AlphaFoldDB" id="A0A9D2F2G1"/>
<feature type="compositionally biased region" description="Acidic residues" evidence="8">
    <location>
        <begin position="335"/>
        <end position="344"/>
    </location>
</feature>
<dbReference type="PROSITE" id="PS01311">
    <property type="entry name" value="LGT"/>
    <property type="match status" value="1"/>
</dbReference>
<evidence type="ECO:0000313" key="10">
    <source>
        <dbReference type="Proteomes" id="UP000824031"/>
    </source>
</evidence>
<evidence type="ECO:0000256" key="8">
    <source>
        <dbReference type="SAM" id="MobiDB-lite"/>
    </source>
</evidence>
<reference evidence="9" key="2">
    <citation type="submission" date="2021-04" db="EMBL/GenBank/DDBJ databases">
        <authorList>
            <person name="Gilroy R."/>
        </authorList>
    </citation>
    <scope>NUCLEOTIDE SEQUENCE</scope>
    <source>
        <strain evidence="9">3436</strain>
    </source>
</reference>
<dbReference type="EMBL" id="DXBO01000098">
    <property type="protein sequence ID" value="HIZ48379.1"/>
    <property type="molecule type" value="Genomic_DNA"/>
</dbReference>
<organism evidence="9 10">
    <name type="scientific">Candidatus Gemmiger excrementavium</name>
    <dbReference type="NCBI Taxonomy" id="2838608"/>
    <lineage>
        <taxon>Bacteria</taxon>
        <taxon>Bacillati</taxon>
        <taxon>Bacillota</taxon>
        <taxon>Clostridia</taxon>
        <taxon>Eubacteriales</taxon>
        <taxon>Gemmiger</taxon>
    </lineage>
</organism>
<reference evidence="9" key="1">
    <citation type="journal article" date="2021" name="PeerJ">
        <title>Extensive microbial diversity within the chicken gut microbiome revealed by metagenomics and culture.</title>
        <authorList>
            <person name="Gilroy R."/>
            <person name="Ravi A."/>
            <person name="Getino M."/>
            <person name="Pursley I."/>
            <person name="Horton D.L."/>
            <person name="Alikhan N.F."/>
            <person name="Baker D."/>
            <person name="Gharbi K."/>
            <person name="Hall N."/>
            <person name="Watson M."/>
            <person name="Adriaenssens E.M."/>
            <person name="Foster-Nyarko E."/>
            <person name="Jarju S."/>
            <person name="Secka A."/>
            <person name="Antonio M."/>
            <person name="Oren A."/>
            <person name="Chaudhuri R.R."/>
            <person name="La Ragione R."/>
            <person name="Hildebrand F."/>
            <person name="Pallen M.J."/>
        </authorList>
    </citation>
    <scope>NUCLEOTIDE SEQUENCE</scope>
    <source>
        <strain evidence="9">3436</strain>
    </source>
</reference>
<dbReference type="Proteomes" id="UP000824031">
    <property type="component" value="Unassembled WGS sequence"/>
</dbReference>
<feature type="binding site" evidence="7">
    <location>
        <position position="144"/>
    </location>
    <ligand>
        <name>a 1,2-diacyl-sn-glycero-3-phospho-(1'-sn-glycerol)</name>
        <dbReference type="ChEBI" id="CHEBI:64716"/>
    </ligand>
</feature>
<comment type="similarity">
    <text evidence="1 7">Belongs to the Lgt family.</text>
</comment>
<dbReference type="NCBIfam" id="TIGR00544">
    <property type="entry name" value="lgt"/>
    <property type="match status" value="1"/>
</dbReference>
<keyword evidence="3 7" id="KW-0808">Transferase</keyword>
<evidence type="ECO:0000256" key="7">
    <source>
        <dbReference type="HAMAP-Rule" id="MF_01147"/>
    </source>
</evidence>
<feature type="transmembrane region" description="Helical" evidence="7">
    <location>
        <begin position="196"/>
        <end position="214"/>
    </location>
</feature>
<comment type="pathway">
    <text evidence="7">Protein modification; lipoprotein biosynthesis (diacylglyceryl transfer).</text>
</comment>
<dbReference type="GO" id="GO:0042158">
    <property type="term" value="P:lipoprotein biosynthetic process"/>
    <property type="evidence" value="ECO:0007669"/>
    <property type="project" value="UniProtKB-UniRule"/>
</dbReference>
<evidence type="ECO:0000256" key="1">
    <source>
        <dbReference type="ARBA" id="ARBA00007150"/>
    </source>
</evidence>
<evidence type="ECO:0000313" key="9">
    <source>
        <dbReference type="EMBL" id="HIZ48379.1"/>
    </source>
</evidence>
<dbReference type="GO" id="GO:0008961">
    <property type="term" value="F:phosphatidylglycerol-prolipoprotein diacylglyceryl transferase activity"/>
    <property type="evidence" value="ECO:0007669"/>
    <property type="project" value="UniProtKB-UniRule"/>
</dbReference>
<proteinExistence type="inferred from homology"/>
<gene>
    <name evidence="7 9" type="primary">lgt</name>
    <name evidence="9" type="ORF">H9810_06665</name>
</gene>